<evidence type="ECO:0000313" key="2">
    <source>
        <dbReference type="EMBL" id="PRW32841.1"/>
    </source>
</evidence>
<keyword evidence="3" id="KW-1185">Reference proteome</keyword>
<evidence type="ECO:0000256" key="1">
    <source>
        <dbReference type="SAM" id="SignalP"/>
    </source>
</evidence>
<feature type="chain" id="PRO_5015167262" evidence="1">
    <location>
        <begin position="23"/>
        <end position="180"/>
    </location>
</feature>
<organism evidence="2 3">
    <name type="scientific">Chlorella sorokiniana</name>
    <name type="common">Freshwater green alga</name>
    <dbReference type="NCBI Taxonomy" id="3076"/>
    <lineage>
        <taxon>Eukaryota</taxon>
        <taxon>Viridiplantae</taxon>
        <taxon>Chlorophyta</taxon>
        <taxon>core chlorophytes</taxon>
        <taxon>Trebouxiophyceae</taxon>
        <taxon>Chlorellales</taxon>
        <taxon>Chlorellaceae</taxon>
        <taxon>Chlorella clade</taxon>
        <taxon>Chlorella</taxon>
    </lineage>
</organism>
<dbReference type="Proteomes" id="UP000239899">
    <property type="component" value="Unassembled WGS sequence"/>
</dbReference>
<dbReference type="PROSITE" id="PS51257">
    <property type="entry name" value="PROKAR_LIPOPROTEIN"/>
    <property type="match status" value="1"/>
</dbReference>
<reference evidence="2 3" key="1">
    <citation type="journal article" date="2018" name="Plant J.">
        <title>Genome sequences of Chlorella sorokiniana UTEX 1602 and Micractinium conductrix SAG 241.80: implications to maltose excretion by a green alga.</title>
        <authorList>
            <person name="Arriola M.B."/>
            <person name="Velmurugan N."/>
            <person name="Zhang Y."/>
            <person name="Plunkett M.H."/>
            <person name="Hondzo H."/>
            <person name="Barney B.M."/>
        </authorList>
    </citation>
    <scope>NUCLEOTIDE SEQUENCE [LARGE SCALE GENOMIC DNA]</scope>
    <source>
        <strain evidence="3">UTEX 1602</strain>
    </source>
</reference>
<comment type="caution">
    <text evidence="2">The sequence shown here is derived from an EMBL/GenBank/DDBJ whole genome shotgun (WGS) entry which is preliminary data.</text>
</comment>
<dbReference type="AlphaFoldDB" id="A0A2P6TFE7"/>
<protein>
    <submittedName>
        <fullName evidence="2">Alkaline phosphatase family</fullName>
    </submittedName>
</protein>
<feature type="signal peptide" evidence="1">
    <location>
        <begin position="1"/>
        <end position="22"/>
    </location>
</feature>
<evidence type="ECO:0000313" key="3">
    <source>
        <dbReference type="Proteomes" id="UP000239899"/>
    </source>
</evidence>
<name>A0A2P6TFE7_CHLSO</name>
<sequence length="180" mass="18989">MKGALQLLLALALLAACRPATAVITSNVCYQRWTVDWRVATVGPIFMCGGEGSNSTVTFKWNANEDHGVFQIPTDACPSSFTGFATDQYKELAAAGRVGEFTWQLPTTPGDYWVTSQANSDCTNGMKALIRVTNADYTKRESAVPGTPPVSGSSSSFAASWRTLVCAAVLALLVAAAAGL</sequence>
<dbReference type="Gene3D" id="2.60.40.420">
    <property type="entry name" value="Cupredoxins - blue copper proteins"/>
    <property type="match status" value="1"/>
</dbReference>
<dbReference type="EMBL" id="LHPG02000018">
    <property type="protein sequence ID" value="PRW32841.1"/>
    <property type="molecule type" value="Genomic_DNA"/>
</dbReference>
<keyword evidence="1" id="KW-0732">Signal</keyword>
<dbReference type="InterPro" id="IPR008972">
    <property type="entry name" value="Cupredoxin"/>
</dbReference>
<dbReference type="OrthoDB" id="10413288at2759"/>
<gene>
    <name evidence="2" type="ORF">C2E21_8114</name>
</gene>
<dbReference type="SUPFAM" id="SSF49503">
    <property type="entry name" value="Cupredoxins"/>
    <property type="match status" value="1"/>
</dbReference>
<proteinExistence type="predicted"/>
<accession>A0A2P6TFE7</accession>